<gene>
    <name evidence="1" type="ORF">MYCFIDRAFT_84458</name>
</gene>
<accession>M3BAQ3</accession>
<protein>
    <submittedName>
        <fullName evidence="1">Uncharacterized protein</fullName>
    </submittedName>
</protein>
<keyword evidence="2" id="KW-1185">Reference proteome</keyword>
<dbReference type="eggNOG" id="ENOG502R930">
    <property type="taxonomic scope" value="Eukaryota"/>
</dbReference>
<organism evidence="1 2">
    <name type="scientific">Pseudocercospora fijiensis (strain CIRAD86)</name>
    <name type="common">Black leaf streak disease fungus</name>
    <name type="synonym">Mycosphaerella fijiensis</name>
    <dbReference type="NCBI Taxonomy" id="383855"/>
    <lineage>
        <taxon>Eukaryota</taxon>
        <taxon>Fungi</taxon>
        <taxon>Dikarya</taxon>
        <taxon>Ascomycota</taxon>
        <taxon>Pezizomycotina</taxon>
        <taxon>Dothideomycetes</taxon>
        <taxon>Dothideomycetidae</taxon>
        <taxon>Mycosphaerellales</taxon>
        <taxon>Mycosphaerellaceae</taxon>
        <taxon>Pseudocercospora</taxon>
    </lineage>
</organism>
<reference evidence="1 2" key="1">
    <citation type="journal article" date="2012" name="PLoS Pathog.">
        <title>Diverse lifestyles and strategies of plant pathogenesis encoded in the genomes of eighteen Dothideomycetes fungi.</title>
        <authorList>
            <person name="Ohm R.A."/>
            <person name="Feau N."/>
            <person name="Henrissat B."/>
            <person name="Schoch C.L."/>
            <person name="Horwitz B.A."/>
            <person name="Barry K.W."/>
            <person name="Condon B.J."/>
            <person name="Copeland A.C."/>
            <person name="Dhillon B."/>
            <person name="Glaser F."/>
            <person name="Hesse C.N."/>
            <person name="Kosti I."/>
            <person name="LaButti K."/>
            <person name="Lindquist E.A."/>
            <person name="Lucas S."/>
            <person name="Salamov A.A."/>
            <person name="Bradshaw R.E."/>
            <person name="Ciuffetti L."/>
            <person name="Hamelin R.C."/>
            <person name="Kema G.H.J."/>
            <person name="Lawrence C."/>
            <person name="Scott J.A."/>
            <person name="Spatafora J.W."/>
            <person name="Turgeon B.G."/>
            <person name="de Wit P.J.G.M."/>
            <person name="Zhong S."/>
            <person name="Goodwin S.B."/>
            <person name="Grigoriev I.V."/>
        </authorList>
    </citation>
    <scope>NUCLEOTIDE SEQUENCE [LARGE SCALE GENOMIC DNA]</scope>
    <source>
        <strain evidence="1 2">CIRAD86</strain>
    </source>
</reference>
<evidence type="ECO:0000313" key="1">
    <source>
        <dbReference type="EMBL" id="EME86308.1"/>
    </source>
</evidence>
<name>M3BAQ3_PSEFD</name>
<dbReference type="VEuPathDB" id="FungiDB:MYCFIDRAFT_84458"/>
<dbReference type="OrthoDB" id="3649060at2759"/>
<evidence type="ECO:0000313" key="2">
    <source>
        <dbReference type="Proteomes" id="UP000016932"/>
    </source>
</evidence>
<sequence length="190" mass="22195">MQDMQKFSYPPARPNVWIPFLLLEQRSWGSAYPFDNIDILSHLQPNEPRFWTFSFEISKRQFDHLPKSGSWRNLLVASPPFTHFWYTRSFYELGSGRAPFVTHVDYDAQKQKSEQRYAKFRPEGVTLGDLVDAVCELFEKYEQTKFVQVESVRVSKVGQASLPLSEDRPTTKSYIPGMSAEKAHGWHREL</sequence>
<dbReference type="HOGENOM" id="CLU_084509_0_0_1"/>
<dbReference type="KEGG" id="pfj:MYCFIDRAFT_84458"/>
<proteinExistence type="predicted"/>
<dbReference type="RefSeq" id="XP_007922899.1">
    <property type="nucleotide sequence ID" value="XM_007924708.1"/>
</dbReference>
<dbReference type="Proteomes" id="UP000016932">
    <property type="component" value="Unassembled WGS sequence"/>
</dbReference>
<dbReference type="AlphaFoldDB" id="M3BAQ3"/>
<dbReference type="EMBL" id="KB446556">
    <property type="protein sequence ID" value="EME86308.1"/>
    <property type="molecule type" value="Genomic_DNA"/>
</dbReference>
<dbReference type="GeneID" id="19342197"/>